<gene>
    <name evidence="3" type="primary">LOC106811562</name>
</gene>
<dbReference type="Pfam" id="PF13843">
    <property type="entry name" value="DDE_Tnp_1_7"/>
    <property type="match status" value="1"/>
</dbReference>
<sequence length="116" mass="13694">MDLVESYTMKRHHVYADNFFSSIKLVEDLKKADTYYCGTIRKNRRGLPNLDGRLERGQSVKKANGNEVIVARWRDKRDVFMISSNNDGSYTQKPRTRFRHDEMIDIPMPVWEVLII</sequence>
<keyword evidence="2" id="KW-1185">Reference proteome</keyword>
<name>A0ABM1EEU7_PRICU</name>
<dbReference type="PANTHER" id="PTHR46599:SF3">
    <property type="entry name" value="PIGGYBAC TRANSPOSABLE ELEMENT-DERIVED PROTEIN 4"/>
    <property type="match status" value="1"/>
</dbReference>
<proteinExistence type="predicted"/>
<feature type="domain" description="PiggyBac transposable element-derived protein" evidence="1">
    <location>
        <begin position="1"/>
        <end position="91"/>
    </location>
</feature>
<dbReference type="InterPro" id="IPR029526">
    <property type="entry name" value="PGBD"/>
</dbReference>
<organism evidence="2 3">
    <name type="scientific">Priapulus caudatus</name>
    <name type="common">Priapulid worm</name>
    <dbReference type="NCBI Taxonomy" id="37621"/>
    <lineage>
        <taxon>Eukaryota</taxon>
        <taxon>Metazoa</taxon>
        <taxon>Ecdysozoa</taxon>
        <taxon>Scalidophora</taxon>
        <taxon>Priapulida</taxon>
        <taxon>Priapulimorpha</taxon>
        <taxon>Priapulimorphida</taxon>
        <taxon>Priapulidae</taxon>
        <taxon>Priapulus</taxon>
    </lineage>
</organism>
<dbReference type="GeneID" id="106811562"/>
<reference evidence="3" key="1">
    <citation type="submission" date="2025-08" db="UniProtKB">
        <authorList>
            <consortium name="RefSeq"/>
        </authorList>
    </citation>
    <scope>IDENTIFICATION</scope>
</reference>
<protein>
    <submittedName>
        <fullName evidence="3">PiggyBac transposable element-derived protein 4-like</fullName>
    </submittedName>
</protein>
<evidence type="ECO:0000259" key="1">
    <source>
        <dbReference type="Pfam" id="PF13843"/>
    </source>
</evidence>
<evidence type="ECO:0000313" key="3">
    <source>
        <dbReference type="RefSeq" id="XP_014670718.1"/>
    </source>
</evidence>
<dbReference type="Proteomes" id="UP000695022">
    <property type="component" value="Unplaced"/>
</dbReference>
<dbReference type="PANTHER" id="PTHR46599">
    <property type="entry name" value="PIGGYBAC TRANSPOSABLE ELEMENT-DERIVED PROTEIN 4"/>
    <property type="match status" value="1"/>
</dbReference>
<accession>A0ABM1EEU7</accession>
<dbReference type="RefSeq" id="XP_014670718.1">
    <property type="nucleotide sequence ID" value="XM_014815232.1"/>
</dbReference>
<evidence type="ECO:0000313" key="2">
    <source>
        <dbReference type="Proteomes" id="UP000695022"/>
    </source>
</evidence>